<evidence type="ECO:0008006" key="3">
    <source>
        <dbReference type="Google" id="ProtNLM"/>
    </source>
</evidence>
<dbReference type="AlphaFoldDB" id="A0AAV2VQZ6"/>
<dbReference type="RefSeq" id="WP_022612038.1">
    <property type="nucleotide sequence ID" value="NZ_LK391965.1"/>
</dbReference>
<dbReference type="EMBL" id="CAOF01000113">
    <property type="protein sequence ID" value="CCO47127.1"/>
    <property type="molecule type" value="Genomic_DNA"/>
</dbReference>
<comment type="caution">
    <text evidence="1">The sequence shown here is derived from an EMBL/GenBank/DDBJ whole genome shotgun (WGS) entry which is preliminary data.</text>
</comment>
<organism evidence="1 2">
    <name type="scientific">Vibrio nigripulchritudo SOn1</name>
    <dbReference type="NCBI Taxonomy" id="1238450"/>
    <lineage>
        <taxon>Bacteria</taxon>
        <taxon>Pseudomonadati</taxon>
        <taxon>Pseudomonadota</taxon>
        <taxon>Gammaproteobacteria</taxon>
        <taxon>Vibrionales</taxon>
        <taxon>Vibrionaceae</taxon>
        <taxon>Vibrio</taxon>
    </lineage>
</organism>
<name>A0AAV2VQZ6_9VIBR</name>
<proteinExistence type="predicted"/>
<dbReference type="SUPFAM" id="SSF52540">
    <property type="entry name" value="P-loop containing nucleoside triphosphate hydrolases"/>
    <property type="match status" value="1"/>
</dbReference>
<dbReference type="Gene3D" id="3.40.50.300">
    <property type="entry name" value="P-loop containing nucleotide triphosphate hydrolases"/>
    <property type="match status" value="1"/>
</dbReference>
<gene>
    <name evidence="1" type="ORF">VIBNISOn1_230026</name>
</gene>
<dbReference type="Proteomes" id="UP000018211">
    <property type="component" value="Unassembled WGS sequence"/>
</dbReference>
<sequence length="168" mass="19079">MKKIILIIGISGIGKTTFCSHYRDYNYGICHIVASSHIKFVLDQHGCVNQEYLTKSIYHQIESDPSNIFLIDGHLINNDVPISLEALTHLKLDAIIALIAEPKTIILRRKSDLTRNRKDEGVGELLSQQNHETEYASIVAENLSIPLIKIENPNLKTFEFEVNRLIKN</sequence>
<dbReference type="InterPro" id="IPR027417">
    <property type="entry name" value="P-loop_NTPase"/>
</dbReference>
<evidence type="ECO:0000313" key="2">
    <source>
        <dbReference type="Proteomes" id="UP000018211"/>
    </source>
</evidence>
<reference evidence="1 2" key="1">
    <citation type="journal article" date="2013" name="ISME J.">
        <title>Comparative genomics of pathogenic lineages of Vibrio nigripulchritudo identifies virulence-associated traits.</title>
        <authorList>
            <person name="Goudenege D."/>
            <person name="Labreuche Y."/>
            <person name="Krin E."/>
            <person name="Ansquer D."/>
            <person name="Mangenot S."/>
            <person name="Calteau A."/>
            <person name="Medigue C."/>
            <person name="Mazel D."/>
            <person name="Polz M.F."/>
            <person name="Le Roux F."/>
        </authorList>
    </citation>
    <scope>NUCLEOTIDE SEQUENCE [LARGE SCALE GENOMIC DNA]</scope>
    <source>
        <strain evidence="1 2">SOn1</strain>
    </source>
</reference>
<protein>
    <recommendedName>
        <fullName evidence="3">Adenylate kinase</fullName>
    </recommendedName>
</protein>
<dbReference type="Pfam" id="PF13207">
    <property type="entry name" value="AAA_17"/>
    <property type="match status" value="1"/>
</dbReference>
<accession>A0AAV2VQZ6</accession>
<evidence type="ECO:0000313" key="1">
    <source>
        <dbReference type="EMBL" id="CCO47127.1"/>
    </source>
</evidence>